<dbReference type="STRING" id="1219011.GCA_001895045_03374"/>
<dbReference type="GO" id="GO:0051539">
    <property type="term" value="F:4 iron, 4 sulfur cluster binding"/>
    <property type="evidence" value="ECO:0007669"/>
    <property type="project" value="UniProtKB-KW"/>
</dbReference>
<dbReference type="Pfam" id="PF03460">
    <property type="entry name" value="NIR_SIR_ferr"/>
    <property type="match status" value="1"/>
</dbReference>
<dbReference type="Gene3D" id="3.90.480.10">
    <property type="entry name" value="Sulfite Reductase Hemoprotein,Domain 2"/>
    <property type="match status" value="1"/>
</dbReference>
<keyword evidence="1" id="KW-0004">4Fe-4S</keyword>
<dbReference type="GO" id="GO:0016491">
    <property type="term" value="F:oxidoreductase activity"/>
    <property type="evidence" value="ECO:0007669"/>
    <property type="project" value="UniProtKB-KW"/>
</dbReference>
<organism evidence="8 9">
    <name type="scientific">Rhodococcus coprophilus</name>
    <dbReference type="NCBI Taxonomy" id="38310"/>
    <lineage>
        <taxon>Bacteria</taxon>
        <taxon>Bacillati</taxon>
        <taxon>Actinomycetota</taxon>
        <taxon>Actinomycetes</taxon>
        <taxon>Mycobacteriales</taxon>
        <taxon>Nocardiaceae</taxon>
        <taxon>Rhodococcus</taxon>
    </lineage>
</organism>
<dbReference type="PANTHER" id="PTHR32439:SF9">
    <property type="entry name" value="BLR3264 PROTEIN"/>
    <property type="match status" value="1"/>
</dbReference>
<dbReference type="Proteomes" id="UP000249091">
    <property type="component" value="Chromosome 1"/>
</dbReference>
<keyword evidence="5" id="KW-0408">Iron</keyword>
<accession>A0A2X4UCY5</accession>
<evidence type="ECO:0000313" key="8">
    <source>
        <dbReference type="EMBL" id="SQI36499.1"/>
    </source>
</evidence>
<keyword evidence="4" id="KW-0560">Oxidoreductase</keyword>
<dbReference type="InterPro" id="IPR051329">
    <property type="entry name" value="NIR_SIR_4Fe-4S"/>
</dbReference>
<dbReference type="InterPro" id="IPR005117">
    <property type="entry name" value="NiRdtase/SiRdtase_haem-b_fer"/>
</dbReference>
<dbReference type="InterPro" id="IPR045854">
    <property type="entry name" value="NO2/SO3_Rdtase_4Fe4S_sf"/>
</dbReference>
<evidence type="ECO:0000259" key="7">
    <source>
        <dbReference type="Pfam" id="PF03460"/>
    </source>
</evidence>
<protein>
    <submittedName>
        <fullName evidence="8">Precorrin-3b synthase cobg</fullName>
    </submittedName>
</protein>
<dbReference type="PANTHER" id="PTHR32439">
    <property type="entry name" value="FERREDOXIN--NITRITE REDUCTASE, CHLOROPLASTIC"/>
    <property type="match status" value="1"/>
</dbReference>
<dbReference type="Gene3D" id="3.30.413.10">
    <property type="entry name" value="Sulfite Reductase Hemoprotein, domain 1"/>
    <property type="match status" value="2"/>
</dbReference>
<keyword evidence="2" id="KW-0349">Heme</keyword>
<evidence type="ECO:0000313" key="9">
    <source>
        <dbReference type="Proteomes" id="UP000249091"/>
    </source>
</evidence>
<evidence type="ECO:0000256" key="3">
    <source>
        <dbReference type="ARBA" id="ARBA00022723"/>
    </source>
</evidence>
<dbReference type="KEGG" id="rcr:NCTC10994_03359"/>
<keyword evidence="3" id="KW-0479">Metal-binding</keyword>
<gene>
    <name evidence="8" type="primary">cobG_2</name>
    <name evidence="8" type="ORF">NCTC10994_03359</name>
</gene>
<name>A0A2X4UCY5_9NOCA</name>
<feature type="domain" description="Nitrite/Sulfite reductase ferredoxin-like" evidence="7">
    <location>
        <begin position="28"/>
        <end position="79"/>
    </location>
</feature>
<keyword evidence="6" id="KW-0411">Iron-sulfur</keyword>
<dbReference type="GO" id="GO:0046872">
    <property type="term" value="F:metal ion binding"/>
    <property type="evidence" value="ECO:0007669"/>
    <property type="project" value="UniProtKB-KW"/>
</dbReference>
<dbReference type="RefSeq" id="WP_072702885.1">
    <property type="nucleotide sequence ID" value="NZ_JAFBBL010000001.1"/>
</dbReference>
<sequence>MADLPPETFAPDRCPGVLRPHLAADGALVRLRAPGGRVPDGGVHRLSVAAQQFADGDLHLTSRGNIQIRGISVDECGAVPEGLVQAVSGAGFLPSASHERVRNIVASPLSGRFGGLADIRPLVGALDEALCREPALADLPGRFLFGLDDGRGDVAALRCDLAAVAVDARSARLTIGDLSGPTLPLPDVVDVMIATALRFVEARATRWHVRQLPEAGREIGGVSTVPPAPPAVMPYGVLGTAVSVLVPLGILTPPMVAALPARGVIVTPWRGLVLPGDSDPAALAAAGFVLDDDSPWRRVTACTGAPGCNLAGGNTRALARRVAASPLPDRAVHVVGCERSCGAPHSPHSLVFACSSP</sequence>
<keyword evidence="9" id="KW-1185">Reference proteome</keyword>
<proteinExistence type="predicted"/>
<dbReference type="AlphaFoldDB" id="A0A2X4UCY5"/>
<dbReference type="EMBL" id="LS483468">
    <property type="protein sequence ID" value="SQI36499.1"/>
    <property type="molecule type" value="Genomic_DNA"/>
</dbReference>
<evidence type="ECO:0000256" key="4">
    <source>
        <dbReference type="ARBA" id="ARBA00023002"/>
    </source>
</evidence>
<evidence type="ECO:0000256" key="5">
    <source>
        <dbReference type="ARBA" id="ARBA00023004"/>
    </source>
</evidence>
<evidence type="ECO:0000256" key="6">
    <source>
        <dbReference type="ARBA" id="ARBA00023014"/>
    </source>
</evidence>
<reference evidence="8 9" key="1">
    <citation type="submission" date="2018-06" db="EMBL/GenBank/DDBJ databases">
        <authorList>
            <consortium name="Pathogen Informatics"/>
            <person name="Doyle S."/>
        </authorList>
    </citation>
    <scope>NUCLEOTIDE SEQUENCE [LARGE SCALE GENOMIC DNA]</scope>
    <source>
        <strain evidence="8 9">NCTC10994</strain>
    </source>
</reference>
<dbReference type="SUPFAM" id="SSF55124">
    <property type="entry name" value="Nitrite/Sulfite reductase N-terminal domain-like"/>
    <property type="match status" value="2"/>
</dbReference>
<evidence type="ECO:0000256" key="1">
    <source>
        <dbReference type="ARBA" id="ARBA00022485"/>
    </source>
</evidence>
<dbReference type="SUPFAM" id="SSF56014">
    <property type="entry name" value="Nitrite and sulphite reductase 4Fe-4S domain-like"/>
    <property type="match status" value="2"/>
</dbReference>
<evidence type="ECO:0000256" key="2">
    <source>
        <dbReference type="ARBA" id="ARBA00022617"/>
    </source>
</evidence>
<dbReference type="InterPro" id="IPR036136">
    <property type="entry name" value="Nit/Sulf_reduc_fer-like_dom_sf"/>
</dbReference>